<organism evidence="1 2">
    <name type="scientific">Haloferula helveola</name>
    <dbReference type="NCBI Taxonomy" id="490095"/>
    <lineage>
        <taxon>Bacteria</taxon>
        <taxon>Pseudomonadati</taxon>
        <taxon>Verrucomicrobiota</taxon>
        <taxon>Verrucomicrobiia</taxon>
        <taxon>Verrucomicrobiales</taxon>
        <taxon>Verrucomicrobiaceae</taxon>
        <taxon>Haloferula</taxon>
    </lineage>
</organism>
<gene>
    <name evidence="1" type="ORF">HAHE_08130</name>
</gene>
<accession>A0ABN6H094</accession>
<evidence type="ECO:0000313" key="1">
    <source>
        <dbReference type="EMBL" id="BCX46905.1"/>
    </source>
</evidence>
<reference evidence="1 2" key="1">
    <citation type="submission" date="2021-06" db="EMBL/GenBank/DDBJ databases">
        <title>Complete genome of Haloferula helveola possessing various polysaccharide degrading enzymes.</title>
        <authorList>
            <person name="Takami H."/>
            <person name="Huang C."/>
            <person name="Hamasaki K."/>
        </authorList>
    </citation>
    <scope>NUCLEOTIDE SEQUENCE [LARGE SCALE GENOMIC DNA]</scope>
    <source>
        <strain evidence="1 2">CN-1</strain>
    </source>
</reference>
<sequence>MGAVSPFDFALDSRSLSLSEVMKVLLALLSVTSILLPGAKSDKSLRIGNTVQAGSIAQPCERPSTAACHAT</sequence>
<proteinExistence type="predicted"/>
<dbReference type="Proteomes" id="UP001374893">
    <property type="component" value="Chromosome"/>
</dbReference>
<evidence type="ECO:0000313" key="2">
    <source>
        <dbReference type="Proteomes" id="UP001374893"/>
    </source>
</evidence>
<protein>
    <submittedName>
        <fullName evidence="1">Uncharacterized protein</fullName>
    </submittedName>
</protein>
<dbReference type="EMBL" id="AP024702">
    <property type="protein sequence ID" value="BCX46905.1"/>
    <property type="molecule type" value="Genomic_DNA"/>
</dbReference>
<keyword evidence="2" id="KW-1185">Reference proteome</keyword>
<name>A0ABN6H094_9BACT</name>